<evidence type="ECO:0000256" key="4">
    <source>
        <dbReference type="ARBA" id="ARBA00023136"/>
    </source>
</evidence>
<dbReference type="Pfam" id="PF04932">
    <property type="entry name" value="Wzy_C"/>
    <property type="match status" value="1"/>
</dbReference>
<feature type="transmembrane region" description="Helical" evidence="6">
    <location>
        <begin position="207"/>
        <end position="223"/>
    </location>
</feature>
<keyword evidence="3 6" id="KW-1133">Transmembrane helix</keyword>
<dbReference type="RefSeq" id="WP_217647762.1">
    <property type="nucleotide sequence ID" value="NZ_FOUR01000008.1"/>
</dbReference>
<dbReference type="EMBL" id="FOUR01000008">
    <property type="protein sequence ID" value="SFN42608.1"/>
    <property type="molecule type" value="Genomic_DNA"/>
</dbReference>
<feature type="transmembrane region" description="Helical" evidence="6">
    <location>
        <begin position="359"/>
        <end position="378"/>
    </location>
</feature>
<dbReference type="Gene3D" id="3.90.550.10">
    <property type="entry name" value="Spore Coat Polysaccharide Biosynthesis Protein SpsA, Chain A"/>
    <property type="match status" value="1"/>
</dbReference>
<feature type="transmembrane region" description="Helical" evidence="6">
    <location>
        <begin position="89"/>
        <end position="107"/>
    </location>
</feature>
<keyword evidence="9" id="KW-0808">Transferase</keyword>
<reference evidence="10" key="1">
    <citation type="submission" date="2016-10" db="EMBL/GenBank/DDBJ databases">
        <authorList>
            <person name="Varghese N."/>
            <person name="Submissions S."/>
        </authorList>
    </citation>
    <scope>NUCLEOTIDE SEQUENCE [LARGE SCALE GENOMIC DNA]</scope>
    <source>
        <strain evidence="10">CGMCC 1.6775</strain>
    </source>
</reference>
<evidence type="ECO:0000256" key="2">
    <source>
        <dbReference type="ARBA" id="ARBA00022692"/>
    </source>
</evidence>
<dbReference type="SUPFAM" id="SSF53448">
    <property type="entry name" value="Nucleotide-diphospho-sugar transferases"/>
    <property type="match status" value="1"/>
</dbReference>
<evidence type="ECO:0000259" key="7">
    <source>
        <dbReference type="Pfam" id="PF00535"/>
    </source>
</evidence>
<evidence type="ECO:0000256" key="3">
    <source>
        <dbReference type="ARBA" id="ARBA00022989"/>
    </source>
</evidence>
<dbReference type="InterPro" id="IPR029044">
    <property type="entry name" value="Nucleotide-diphossugar_trans"/>
</dbReference>
<feature type="transmembrane region" description="Helical" evidence="6">
    <location>
        <begin position="183"/>
        <end position="201"/>
    </location>
</feature>
<dbReference type="AlphaFoldDB" id="A0A1I4YXA7"/>
<proteinExistence type="inferred from homology"/>
<evidence type="ECO:0000256" key="6">
    <source>
        <dbReference type="SAM" id="Phobius"/>
    </source>
</evidence>
<evidence type="ECO:0000256" key="5">
    <source>
        <dbReference type="ARBA" id="ARBA00038494"/>
    </source>
</evidence>
<dbReference type="Proteomes" id="UP000199339">
    <property type="component" value="Unassembled WGS sequence"/>
</dbReference>
<evidence type="ECO:0000259" key="8">
    <source>
        <dbReference type="Pfam" id="PF04932"/>
    </source>
</evidence>
<feature type="transmembrane region" description="Helical" evidence="6">
    <location>
        <begin position="228"/>
        <end position="245"/>
    </location>
</feature>
<protein>
    <submittedName>
        <fullName evidence="9">(Heptosyl)LPS beta-1,4-glucosyltransferase</fullName>
    </submittedName>
</protein>
<comment type="similarity">
    <text evidence="5">Belongs to the glycosyltransferase 2 family. WaaE/KdtX subfamily.</text>
</comment>
<dbReference type="Pfam" id="PF00535">
    <property type="entry name" value="Glycos_transf_2"/>
    <property type="match status" value="1"/>
</dbReference>
<feature type="transmembrane region" description="Helical" evidence="6">
    <location>
        <begin position="20"/>
        <end position="43"/>
    </location>
</feature>
<feature type="domain" description="O-antigen ligase-related" evidence="8">
    <location>
        <begin position="192"/>
        <end position="336"/>
    </location>
</feature>
<keyword evidence="4 6" id="KW-0472">Membrane</keyword>
<feature type="transmembrane region" description="Helical" evidence="6">
    <location>
        <begin position="63"/>
        <end position="83"/>
    </location>
</feature>
<feature type="domain" description="Glycosyltransferase 2-like" evidence="7">
    <location>
        <begin position="420"/>
        <end position="539"/>
    </location>
</feature>
<gene>
    <name evidence="9" type="ORF">SAMN04487961_3061</name>
</gene>
<name>A0A1I4YXA7_9GAMM</name>
<dbReference type="InterPro" id="IPR001173">
    <property type="entry name" value="Glyco_trans_2-like"/>
</dbReference>
<feature type="transmembrane region" description="Helical" evidence="6">
    <location>
        <begin position="156"/>
        <end position="176"/>
    </location>
</feature>
<organism evidence="9 10">
    <name type="scientific">Marinobacter pelagius</name>
    <dbReference type="NCBI Taxonomy" id="379482"/>
    <lineage>
        <taxon>Bacteria</taxon>
        <taxon>Pseudomonadati</taxon>
        <taxon>Pseudomonadota</taxon>
        <taxon>Gammaproteobacteria</taxon>
        <taxon>Pseudomonadales</taxon>
        <taxon>Marinobacteraceae</taxon>
        <taxon>Marinobacter</taxon>
    </lineage>
</organism>
<keyword evidence="2 6" id="KW-0812">Transmembrane</keyword>
<accession>A0A1I4YXA7</accession>
<dbReference type="InterPro" id="IPR007016">
    <property type="entry name" value="O-antigen_ligase-rel_domated"/>
</dbReference>
<evidence type="ECO:0000256" key="1">
    <source>
        <dbReference type="ARBA" id="ARBA00004141"/>
    </source>
</evidence>
<feature type="transmembrane region" description="Helical" evidence="6">
    <location>
        <begin position="384"/>
        <end position="404"/>
    </location>
</feature>
<feature type="transmembrane region" description="Helical" evidence="6">
    <location>
        <begin position="329"/>
        <end position="347"/>
    </location>
</feature>
<evidence type="ECO:0000313" key="9">
    <source>
        <dbReference type="EMBL" id="SFN42608.1"/>
    </source>
</evidence>
<feature type="transmembrane region" description="Helical" evidence="6">
    <location>
        <begin position="114"/>
        <end position="136"/>
    </location>
</feature>
<dbReference type="PANTHER" id="PTHR43630">
    <property type="entry name" value="POLY-BETA-1,6-N-ACETYL-D-GLUCOSAMINE SYNTHASE"/>
    <property type="match status" value="1"/>
</dbReference>
<comment type="subcellular location">
    <subcellularLocation>
        <location evidence="1">Membrane</location>
        <topology evidence="1">Multi-pass membrane protein</topology>
    </subcellularLocation>
</comment>
<dbReference type="CDD" id="cd02511">
    <property type="entry name" value="Beta4Glucosyltransferase"/>
    <property type="match status" value="1"/>
</dbReference>
<evidence type="ECO:0000313" key="10">
    <source>
        <dbReference type="Proteomes" id="UP000199339"/>
    </source>
</evidence>
<dbReference type="GO" id="GO:0016740">
    <property type="term" value="F:transferase activity"/>
    <property type="evidence" value="ECO:0007669"/>
    <property type="project" value="UniProtKB-KW"/>
</dbReference>
<keyword evidence="10" id="KW-1185">Reference proteome</keyword>
<dbReference type="PANTHER" id="PTHR43630:SF2">
    <property type="entry name" value="GLYCOSYLTRANSFERASE"/>
    <property type="match status" value="1"/>
</dbReference>
<dbReference type="GO" id="GO:0016020">
    <property type="term" value="C:membrane"/>
    <property type="evidence" value="ECO:0007669"/>
    <property type="project" value="UniProtKB-SubCell"/>
</dbReference>
<sequence length="672" mass="73995">MMHLPHALLPLLFMTGLGGALFSSSILAGATALLAIAGITLIFRKSLNQSGWVVPKELRLMHFAFWFFVLVSFCSWALEGFTYEGGKNLGTHARLILFWPLIIALTYSGIRARGIFTGLALISASVIIVFLMALAARSGAWDKLLNTRFGGGINPISFGNIALLGGMLTVTGGLFFVRSKRPLPATLMCIVGVTAVIVSMFSETRSNLVALPALLLLLLPLISRKLRIAGAIAILVIVVATIANSDRMSRSVEHLLEGGKLDTSMDVRIEVWGLAWDLFLESPLTGSGLGGYTRGVEEAVTAGEVPRKIGDCCTGHAHNDFLNNAATSGIPGILSWAFLIFIPLSVFSRHIFNKHAPTAHIAVAGSMVATGYLVYGLTEATFDRSLFLTFYLLVMAGLASALFTELRASCYRERKVRVSATVIAKNEEDHIADCLQSARLVADEIIVLDSGSSDRTAEIARQYADIVEVTDWPGFGIQKQRALEKATGDWVLSLDADERITPELAREINHHLADPDADAYKLPWAVTIYGKRLDFGRSGRAPLRLFRREGVRFSDALVHERILIPEGRKIRTLRGRLTHYTHRDFGHSLEKSAKYAWLGSQEKHRRGKKTRTMIYPTLRGLMTFIQVYFIRFGFLDGAVGYLTAVTYAQVTFNKYAGLWTLGRPTQDNRNTE</sequence>